<dbReference type="GO" id="GO:0005737">
    <property type="term" value="C:cytoplasm"/>
    <property type="evidence" value="ECO:0007669"/>
    <property type="project" value="UniProtKB-SubCell"/>
</dbReference>
<dbReference type="PROSITE" id="PS51918">
    <property type="entry name" value="RADICAL_SAM"/>
    <property type="match status" value="1"/>
</dbReference>
<keyword evidence="11" id="KW-1185">Reference proteome</keyword>
<proteinExistence type="inferred from homology"/>
<dbReference type="CDD" id="cd01335">
    <property type="entry name" value="Radical_SAM"/>
    <property type="match status" value="1"/>
</dbReference>
<comment type="cofactor">
    <cofactor evidence="8">
        <name>[4Fe-4S] cluster</name>
        <dbReference type="ChEBI" id="CHEBI:49883"/>
    </cofactor>
    <text evidence="8">Binds 2 [4Fe-4S] clusters per subunit. One cluster is coordinated with 3 cysteines and an exchangeable S-adenosyl-L-methionine.</text>
</comment>
<evidence type="ECO:0000313" key="11">
    <source>
        <dbReference type="Proteomes" id="UP000294914"/>
    </source>
</evidence>
<keyword evidence="5 8" id="KW-0408">Iron</keyword>
<dbReference type="NCBIfam" id="NF004019">
    <property type="entry name" value="PRK05481.1"/>
    <property type="match status" value="1"/>
</dbReference>
<feature type="binding site" evidence="8">
    <location>
        <position position="80"/>
    </location>
    <ligand>
        <name>[4Fe-4S] cluster</name>
        <dbReference type="ChEBI" id="CHEBI:49883"/>
        <label>2</label>
        <note>4Fe-4S-S-AdoMet</note>
    </ligand>
</feature>
<evidence type="ECO:0000256" key="2">
    <source>
        <dbReference type="ARBA" id="ARBA00022679"/>
    </source>
</evidence>
<comment type="function">
    <text evidence="8">Catalyzes the radical-mediated insertion of two sulfur atoms into the C-6 and C-8 positions of the octanoyl moiety bound to the lipoyl domains of lipoate-dependent enzymes, thereby converting the octanoylated domains into lipoylated derivatives.</text>
</comment>
<reference evidence="10 11" key="1">
    <citation type="submission" date="2019-03" db="EMBL/GenBank/DDBJ databases">
        <title>Genomic Encyclopedia of Type Strains, Phase IV (KMG-IV): sequencing the most valuable type-strain genomes for metagenomic binning, comparative biology and taxonomic classification.</title>
        <authorList>
            <person name="Goeker M."/>
        </authorList>
    </citation>
    <scope>NUCLEOTIDE SEQUENCE [LARGE SCALE GENOMIC DNA]</scope>
    <source>
        <strain evidence="10 11">DSM 16326</strain>
    </source>
</reference>
<dbReference type="EMBL" id="SOQX01000001">
    <property type="protein sequence ID" value="TDY04295.1"/>
    <property type="molecule type" value="Genomic_DNA"/>
</dbReference>
<dbReference type="EC" id="2.8.1.8" evidence="8"/>
<dbReference type="AlphaFoldDB" id="A0A4V6QBZ5"/>
<dbReference type="NCBIfam" id="NF009544">
    <property type="entry name" value="PRK12928.1"/>
    <property type="match status" value="1"/>
</dbReference>
<dbReference type="InterPro" id="IPR007197">
    <property type="entry name" value="rSAM"/>
</dbReference>
<feature type="binding site" evidence="8">
    <location>
        <position position="299"/>
    </location>
    <ligand>
        <name>[4Fe-4S] cluster</name>
        <dbReference type="ChEBI" id="CHEBI:49883"/>
        <label>1</label>
    </ligand>
</feature>
<keyword evidence="8" id="KW-0963">Cytoplasm</keyword>
<dbReference type="InterPro" id="IPR058240">
    <property type="entry name" value="rSAM_sf"/>
</dbReference>
<feature type="binding site" evidence="8">
    <location>
        <position position="55"/>
    </location>
    <ligand>
        <name>[4Fe-4S] cluster</name>
        <dbReference type="ChEBI" id="CHEBI:49883"/>
        <label>1</label>
    </ligand>
</feature>
<feature type="binding site" evidence="8">
    <location>
        <position position="76"/>
    </location>
    <ligand>
        <name>[4Fe-4S] cluster</name>
        <dbReference type="ChEBI" id="CHEBI:49883"/>
        <label>2</label>
        <note>4Fe-4S-S-AdoMet</note>
    </ligand>
</feature>
<feature type="binding site" evidence="8">
    <location>
        <position position="61"/>
    </location>
    <ligand>
        <name>[4Fe-4S] cluster</name>
        <dbReference type="ChEBI" id="CHEBI:49883"/>
        <label>1</label>
    </ligand>
</feature>
<dbReference type="SFLD" id="SFLDS00029">
    <property type="entry name" value="Radical_SAM"/>
    <property type="match status" value="1"/>
</dbReference>
<dbReference type="PANTHER" id="PTHR10949:SF0">
    <property type="entry name" value="LIPOYL SYNTHASE, MITOCHONDRIAL"/>
    <property type="match status" value="1"/>
</dbReference>
<evidence type="ECO:0000256" key="7">
    <source>
        <dbReference type="ARBA" id="ARBA00047326"/>
    </source>
</evidence>
<feature type="binding site" evidence="8">
    <location>
        <position position="83"/>
    </location>
    <ligand>
        <name>[4Fe-4S] cluster</name>
        <dbReference type="ChEBI" id="CHEBI:49883"/>
        <label>2</label>
        <note>4Fe-4S-S-AdoMet</note>
    </ligand>
</feature>
<dbReference type="GO" id="GO:0046872">
    <property type="term" value="F:metal ion binding"/>
    <property type="evidence" value="ECO:0007669"/>
    <property type="project" value="UniProtKB-KW"/>
</dbReference>
<comment type="caution">
    <text evidence="10">The sequence shown here is derived from an EMBL/GenBank/DDBJ whole genome shotgun (WGS) entry which is preliminary data.</text>
</comment>
<evidence type="ECO:0000256" key="1">
    <source>
        <dbReference type="ARBA" id="ARBA00022485"/>
    </source>
</evidence>
<keyword evidence="1 8" id="KW-0004">4Fe-4S</keyword>
<accession>A0A4V6QBZ5</accession>
<dbReference type="Pfam" id="PF04055">
    <property type="entry name" value="Radical_SAM"/>
    <property type="match status" value="1"/>
</dbReference>
<dbReference type="InterPro" id="IPR031691">
    <property type="entry name" value="LIAS_N"/>
</dbReference>
<dbReference type="Proteomes" id="UP000294914">
    <property type="component" value="Unassembled WGS sequence"/>
</dbReference>
<feature type="domain" description="Radical SAM core" evidence="9">
    <location>
        <begin position="62"/>
        <end position="288"/>
    </location>
</feature>
<keyword evidence="3 8" id="KW-0949">S-adenosyl-L-methionine</keyword>
<name>A0A4V6QBZ5_9GAMM</name>
<dbReference type="NCBIfam" id="TIGR00510">
    <property type="entry name" value="lipA"/>
    <property type="match status" value="1"/>
</dbReference>
<dbReference type="PIRSF" id="PIRSF005963">
    <property type="entry name" value="Lipoyl_synth"/>
    <property type="match status" value="1"/>
</dbReference>
<dbReference type="InterPro" id="IPR006638">
    <property type="entry name" value="Elp3/MiaA/NifB-like_rSAM"/>
</dbReference>
<dbReference type="SFLD" id="SFLDF00271">
    <property type="entry name" value="lipoyl_synthase"/>
    <property type="match status" value="1"/>
</dbReference>
<dbReference type="HAMAP" id="MF_00206">
    <property type="entry name" value="Lipoyl_synth"/>
    <property type="match status" value="1"/>
</dbReference>
<feature type="binding site" evidence="8">
    <location>
        <position position="50"/>
    </location>
    <ligand>
        <name>[4Fe-4S] cluster</name>
        <dbReference type="ChEBI" id="CHEBI:49883"/>
        <label>1</label>
    </ligand>
</feature>
<dbReference type="Gene3D" id="3.20.20.70">
    <property type="entry name" value="Aldolase class I"/>
    <property type="match status" value="1"/>
</dbReference>
<keyword evidence="6 8" id="KW-0411">Iron-sulfur</keyword>
<comment type="subcellular location">
    <subcellularLocation>
        <location evidence="8">Cytoplasm</location>
    </subcellularLocation>
</comment>
<comment type="similarity">
    <text evidence="8">Belongs to the radical SAM superfamily. Lipoyl synthase family.</text>
</comment>
<dbReference type="SMART" id="SM00729">
    <property type="entry name" value="Elp3"/>
    <property type="match status" value="1"/>
</dbReference>
<dbReference type="PANTHER" id="PTHR10949">
    <property type="entry name" value="LIPOYL SYNTHASE"/>
    <property type="match status" value="1"/>
</dbReference>
<dbReference type="InterPro" id="IPR003698">
    <property type="entry name" value="Lipoyl_synth"/>
</dbReference>
<protein>
    <recommendedName>
        <fullName evidence="8">Lipoyl synthase</fullName>
        <ecNumber evidence="8">2.8.1.8</ecNumber>
    </recommendedName>
    <alternativeName>
        <fullName evidence="8">Lip-syn</fullName>
        <shortName evidence="8">LS</shortName>
    </alternativeName>
    <alternativeName>
        <fullName evidence="8">Lipoate synthase</fullName>
    </alternativeName>
    <alternativeName>
        <fullName evidence="8">Lipoic acid synthase</fullName>
    </alternativeName>
    <alternativeName>
        <fullName evidence="8">Sulfur insertion protein LipA</fullName>
    </alternativeName>
</protein>
<evidence type="ECO:0000256" key="4">
    <source>
        <dbReference type="ARBA" id="ARBA00022723"/>
    </source>
</evidence>
<keyword evidence="2 8" id="KW-0808">Transferase</keyword>
<keyword evidence="4 8" id="KW-0479">Metal-binding</keyword>
<evidence type="ECO:0000256" key="3">
    <source>
        <dbReference type="ARBA" id="ARBA00022691"/>
    </source>
</evidence>
<gene>
    <name evidence="8" type="primary">lipA</name>
    <name evidence="10" type="ORF">EDC23_0670</name>
</gene>
<evidence type="ECO:0000313" key="10">
    <source>
        <dbReference type="EMBL" id="TDY04295.1"/>
    </source>
</evidence>
<comment type="pathway">
    <text evidence="8">Protein modification; protein lipoylation via endogenous pathway; protein N(6)-(lipoyl)lysine from octanoyl-[acyl-carrier-protein]: step 2/2.</text>
</comment>
<evidence type="ECO:0000256" key="8">
    <source>
        <dbReference type="HAMAP-Rule" id="MF_00206"/>
    </source>
</evidence>
<evidence type="ECO:0000256" key="6">
    <source>
        <dbReference type="ARBA" id="ARBA00023014"/>
    </source>
</evidence>
<dbReference type="GO" id="GO:0051539">
    <property type="term" value="F:4 iron, 4 sulfur cluster binding"/>
    <property type="evidence" value="ECO:0007669"/>
    <property type="project" value="UniProtKB-UniRule"/>
</dbReference>
<dbReference type="UniPathway" id="UPA00538">
    <property type="reaction ID" value="UER00593"/>
</dbReference>
<dbReference type="GO" id="GO:0009249">
    <property type="term" value="P:protein lipoylation"/>
    <property type="evidence" value="ECO:0007669"/>
    <property type="project" value="UniProtKB-UniRule"/>
</dbReference>
<dbReference type="SUPFAM" id="SSF102114">
    <property type="entry name" value="Radical SAM enzymes"/>
    <property type="match status" value="1"/>
</dbReference>
<organism evidence="10 11">
    <name type="scientific">Thiohalophilus thiocyanatoxydans</name>
    <dbReference type="NCBI Taxonomy" id="381308"/>
    <lineage>
        <taxon>Bacteria</taxon>
        <taxon>Pseudomonadati</taxon>
        <taxon>Pseudomonadota</taxon>
        <taxon>Gammaproteobacteria</taxon>
        <taxon>Thiohalomonadales</taxon>
        <taxon>Thiohalophilaceae</taxon>
        <taxon>Thiohalophilus</taxon>
    </lineage>
</organism>
<dbReference type="InterPro" id="IPR013785">
    <property type="entry name" value="Aldolase_TIM"/>
</dbReference>
<dbReference type="Pfam" id="PF16881">
    <property type="entry name" value="LIAS_N"/>
    <property type="match status" value="1"/>
</dbReference>
<sequence>MSNKVIPVFDFSHEPNVGRMPQWIRQSLSHHENYSQTARNVHSNTLHTVCEEARCPNRGECWSQGTATFMLLGDTCTRACGFCAVKTGRPGWFDDQEPERIATAVRDMGLEYVVLTSVNRDDMTDGGATIYAETVKALRRDKPTIGVELLTPDFHRCQAQSIEIMNAALREAVHPSSELQMVWGHNVETVPSLYKQVRKGSSYERSLEMLRLAALQPGVEAKSAIMLGLGESREEVLQVLRDLREVGVSRIAIGQYLRPSRYHLAVKRYLSPAEFDDYGKQARALGFGWVKAGPMVRSSYHAEEQQN</sequence>
<dbReference type="RefSeq" id="WP_134081084.1">
    <property type="nucleotide sequence ID" value="NZ_SOQX01000001.1"/>
</dbReference>
<evidence type="ECO:0000259" key="9">
    <source>
        <dbReference type="PROSITE" id="PS51918"/>
    </source>
</evidence>
<comment type="catalytic activity">
    <reaction evidence="7 8">
        <text>[[Fe-S] cluster scaffold protein carrying a second [4Fe-4S](2+) cluster] + N(6)-octanoyl-L-lysyl-[protein] + 2 oxidized [2Fe-2S]-[ferredoxin] + 2 S-adenosyl-L-methionine + 4 H(+) = [[Fe-S] cluster scaffold protein] + N(6)-[(R)-dihydrolipoyl]-L-lysyl-[protein] + 4 Fe(3+) + 2 hydrogen sulfide + 2 5'-deoxyadenosine + 2 L-methionine + 2 reduced [2Fe-2S]-[ferredoxin]</text>
        <dbReference type="Rhea" id="RHEA:16585"/>
        <dbReference type="Rhea" id="RHEA-COMP:9928"/>
        <dbReference type="Rhea" id="RHEA-COMP:10000"/>
        <dbReference type="Rhea" id="RHEA-COMP:10001"/>
        <dbReference type="Rhea" id="RHEA-COMP:10475"/>
        <dbReference type="Rhea" id="RHEA-COMP:14568"/>
        <dbReference type="Rhea" id="RHEA-COMP:14569"/>
        <dbReference type="ChEBI" id="CHEBI:15378"/>
        <dbReference type="ChEBI" id="CHEBI:17319"/>
        <dbReference type="ChEBI" id="CHEBI:29034"/>
        <dbReference type="ChEBI" id="CHEBI:29919"/>
        <dbReference type="ChEBI" id="CHEBI:33722"/>
        <dbReference type="ChEBI" id="CHEBI:33737"/>
        <dbReference type="ChEBI" id="CHEBI:33738"/>
        <dbReference type="ChEBI" id="CHEBI:57844"/>
        <dbReference type="ChEBI" id="CHEBI:59789"/>
        <dbReference type="ChEBI" id="CHEBI:78809"/>
        <dbReference type="ChEBI" id="CHEBI:83100"/>
        <dbReference type="EC" id="2.8.1.8"/>
    </reaction>
</comment>
<dbReference type="OrthoDB" id="9787898at2"/>
<evidence type="ECO:0000256" key="5">
    <source>
        <dbReference type="ARBA" id="ARBA00023004"/>
    </source>
</evidence>
<dbReference type="SFLD" id="SFLDG01058">
    <property type="entry name" value="lipoyl_synthase_like"/>
    <property type="match status" value="1"/>
</dbReference>
<dbReference type="GO" id="GO:0016992">
    <property type="term" value="F:lipoate synthase activity"/>
    <property type="evidence" value="ECO:0007669"/>
    <property type="project" value="UniProtKB-UniRule"/>
</dbReference>